<sequence>MKVAIATDDYKSVTGHVGRCNGFLIVTVENGNIKETEERENNFTNHGRGNHGQGHGHHHHGEEHKTGHQRLAEGLKDCSHLICHGVGWRLVEDLTVAGIKPILTNEEDALQAAIKLENCTLEILEDAECRAH</sequence>
<evidence type="ECO:0000313" key="3">
    <source>
        <dbReference type="EMBL" id="KUG26804.1"/>
    </source>
</evidence>
<evidence type="ECO:0000256" key="1">
    <source>
        <dbReference type="SAM" id="MobiDB-lite"/>
    </source>
</evidence>
<proteinExistence type="predicted"/>
<dbReference type="AlphaFoldDB" id="A0A0W8G0V9"/>
<dbReference type="SUPFAM" id="SSF53146">
    <property type="entry name" value="Nitrogenase accessory factor-like"/>
    <property type="match status" value="1"/>
</dbReference>
<dbReference type="GO" id="GO:0003677">
    <property type="term" value="F:DNA binding"/>
    <property type="evidence" value="ECO:0007669"/>
    <property type="project" value="UniProtKB-KW"/>
</dbReference>
<protein>
    <submittedName>
        <fullName evidence="3">Hth dna-binding protein</fullName>
    </submittedName>
</protein>
<dbReference type="InterPro" id="IPR036105">
    <property type="entry name" value="DiNase_FeMo-co_biosyn_sf"/>
</dbReference>
<feature type="region of interest" description="Disordered" evidence="1">
    <location>
        <begin position="42"/>
        <end position="69"/>
    </location>
</feature>
<dbReference type="InterPro" id="IPR051840">
    <property type="entry name" value="NifX/NifY_domain"/>
</dbReference>
<name>A0A0W8G0V9_9ZZZZ</name>
<comment type="caution">
    <text evidence="3">The sequence shown here is derived from an EMBL/GenBank/DDBJ whole genome shotgun (WGS) entry which is preliminary data.</text>
</comment>
<organism evidence="3">
    <name type="scientific">hydrocarbon metagenome</name>
    <dbReference type="NCBI Taxonomy" id="938273"/>
    <lineage>
        <taxon>unclassified sequences</taxon>
        <taxon>metagenomes</taxon>
        <taxon>ecological metagenomes</taxon>
    </lineage>
</organism>
<keyword evidence="3" id="KW-0238">DNA-binding</keyword>
<dbReference type="PANTHER" id="PTHR33937">
    <property type="entry name" value="IRON-MOLYBDENUM PROTEIN-RELATED-RELATED"/>
    <property type="match status" value="1"/>
</dbReference>
<dbReference type="PANTHER" id="PTHR33937:SF2">
    <property type="entry name" value="DINITROGENASE IRON-MOLYBDENUM COFACTOR BIOSYNTHESIS DOMAIN-CONTAINING PROTEIN"/>
    <property type="match status" value="1"/>
</dbReference>
<accession>A0A0W8G0V9</accession>
<feature type="compositionally biased region" description="Basic and acidic residues" evidence="1">
    <location>
        <begin position="60"/>
        <end position="69"/>
    </location>
</feature>
<dbReference type="EMBL" id="LNQE01000402">
    <property type="protein sequence ID" value="KUG26804.1"/>
    <property type="molecule type" value="Genomic_DNA"/>
</dbReference>
<dbReference type="Gene3D" id="3.30.420.130">
    <property type="entry name" value="Dinitrogenase iron-molybdenum cofactor biosynthesis domain"/>
    <property type="match status" value="1"/>
</dbReference>
<feature type="domain" description="Dinitrogenase iron-molybdenum cofactor biosynthesis" evidence="2">
    <location>
        <begin position="12"/>
        <end position="115"/>
    </location>
</feature>
<reference evidence="3" key="1">
    <citation type="journal article" date="2015" name="Proc. Natl. Acad. Sci. U.S.A.">
        <title>Networks of energetic and metabolic interactions define dynamics in microbial communities.</title>
        <authorList>
            <person name="Embree M."/>
            <person name="Liu J.K."/>
            <person name="Al-Bassam M.M."/>
            <person name="Zengler K."/>
        </authorList>
    </citation>
    <scope>NUCLEOTIDE SEQUENCE</scope>
</reference>
<evidence type="ECO:0000259" key="2">
    <source>
        <dbReference type="Pfam" id="PF02579"/>
    </source>
</evidence>
<dbReference type="InterPro" id="IPR003731">
    <property type="entry name" value="Di-Nase_FeMo-co_biosynth"/>
</dbReference>
<dbReference type="Pfam" id="PF02579">
    <property type="entry name" value="Nitro_FeMo-Co"/>
    <property type="match status" value="1"/>
</dbReference>
<gene>
    <name evidence="3" type="ORF">ASZ90_003347</name>
</gene>